<dbReference type="AlphaFoldDB" id="A0A286RDL8"/>
<dbReference type="KEGG" id="ttf:THTE_1456"/>
<gene>
    <name evidence="2" type="ORF">THTE_1456</name>
</gene>
<keyword evidence="1" id="KW-1133">Transmembrane helix</keyword>
<dbReference type="Proteomes" id="UP000215086">
    <property type="component" value="Chromosome"/>
</dbReference>
<dbReference type="EMBL" id="CP018477">
    <property type="protein sequence ID" value="ASV74058.1"/>
    <property type="molecule type" value="Genomic_DNA"/>
</dbReference>
<evidence type="ECO:0000313" key="3">
    <source>
        <dbReference type="Proteomes" id="UP000215086"/>
    </source>
</evidence>
<organism evidence="2 3">
    <name type="scientific">Thermogutta terrifontis</name>
    <dbReference type="NCBI Taxonomy" id="1331910"/>
    <lineage>
        <taxon>Bacteria</taxon>
        <taxon>Pseudomonadati</taxon>
        <taxon>Planctomycetota</taxon>
        <taxon>Planctomycetia</taxon>
        <taxon>Pirellulales</taxon>
        <taxon>Thermoguttaceae</taxon>
        <taxon>Thermogutta</taxon>
    </lineage>
</organism>
<reference evidence="2 3" key="1">
    <citation type="journal article" name="Front. Microbiol.">
        <title>Sugar Metabolism of the First Thermophilic Planctomycete Thermogutta terrifontis: Comparative Genomic and Transcriptomic Approaches.</title>
        <authorList>
            <person name="Elcheninov A.G."/>
            <person name="Menzel P."/>
            <person name="Gudbergsdottir S.R."/>
            <person name="Slesarev A.I."/>
            <person name="Kadnikov V.V."/>
            <person name="Krogh A."/>
            <person name="Bonch-Osmolovskaya E.A."/>
            <person name="Peng X."/>
            <person name="Kublanov I.V."/>
        </authorList>
    </citation>
    <scope>NUCLEOTIDE SEQUENCE [LARGE SCALE GENOMIC DNA]</scope>
    <source>
        <strain evidence="2 3">R1</strain>
    </source>
</reference>
<keyword evidence="1" id="KW-0472">Membrane</keyword>
<accession>A0A286RDL8</accession>
<evidence type="ECO:0000313" key="2">
    <source>
        <dbReference type="EMBL" id="ASV74058.1"/>
    </source>
</evidence>
<sequence length="48" mass="5612">MDIRFPTARAKVEMCQAAMILVGTLFFAILCVLTERHRKERHKIRRPG</sequence>
<keyword evidence="3" id="KW-1185">Reference proteome</keyword>
<name>A0A286RDL8_9BACT</name>
<protein>
    <submittedName>
        <fullName evidence="2">Uncharacterized protein</fullName>
    </submittedName>
</protein>
<keyword evidence="1" id="KW-0812">Transmembrane</keyword>
<evidence type="ECO:0000256" key="1">
    <source>
        <dbReference type="SAM" id="Phobius"/>
    </source>
</evidence>
<feature type="transmembrane region" description="Helical" evidence="1">
    <location>
        <begin position="16"/>
        <end position="33"/>
    </location>
</feature>
<proteinExistence type="predicted"/>